<accession>A0A7C9IRW2</accession>
<protein>
    <recommendedName>
        <fullName evidence="4">Transcriptional activator HlyU</fullName>
    </recommendedName>
</protein>
<reference evidence="2 3" key="2">
    <citation type="submission" date="2020-03" db="EMBL/GenBank/DDBJ databases">
        <title>Kangsaoukella pontilimi gen. nov., sp. nov., a new member of the family Rhodobacteraceae isolated from a tidal mudflat.</title>
        <authorList>
            <person name="Kim I.S."/>
        </authorList>
    </citation>
    <scope>NUCLEOTIDE SEQUENCE [LARGE SCALE GENOMIC DNA]</scope>
    <source>
        <strain evidence="2 3">GH1-50</strain>
    </source>
</reference>
<evidence type="ECO:0000313" key="2">
    <source>
        <dbReference type="EMBL" id="MXQ07986.1"/>
    </source>
</evidence>
<sequence>MSILKRLFGGGGSGTKTEAEATDHNGFSIVPNPQKEAGGWRVGARIEKGGKVHQLIRADTIQDQDQAIEASVRKAKQVIDEQGERLFG</sequence>
<gene>
    <name evidence="2" type="ORF">GQ651_09025</name>
</gene>
<feature type="region of interest" description="Disordered" evidence="1">
    <location>
        <begin position="1"/>
        <end position="38"/>
    </location>
</feature>
<reference evidence="2 3" key="1">
    <citation type="submission" date="2019-12" db="EMBL/GenBank/DDBJ databases">
        <authorList>
            <person name="Lee S.D."/>
        </authorList>
    </citation>
    <scope>NUCLEOTIDE SEQUENCE [LARGE SCALE GENOMIC DNA]</scope>
    <source>
        <strain evidence="2 3">GH1-50</strain>
    </source>
</reference>
<evidence type="ECO:0000256" key="1">
    <source>
        <dbReference type="SAM" id="MobiDB-lite"/>
    </source>
</evidence>
<dbReference type="Proteomes" id="UP000480350">
    <property type="component" value="Unassembled WGS sequence"/>
</dbReference>
<evidence type="ECO:0000313" key="3">
    <source>
        <dbReference type="Proteomes" id="UP000480350"/>
    </source>
</evidence>
<proteinExistence type="predicted"/>
<dbReference type="Pfam" id="PF10115">
    <property type="entry name" value="HlyU"/>
    <property type="match status" value="1"/>
</dbReference>
<keyword evidence="3" id="KW-1185">Reference proteome</keyword>
<dbReference type="InterPro" id="IPR018772">
    <property type="entry name" value="Transcription_activator_HlyU"/>
</dbReference>
<evidence type="ECO:0008006" key="4">
    <source>
        <dbReference type="Google" id="ProtNLM"/>
    </source>
</evidence>
<dbReference type="EMBL" id="WUPT01000001">
    <property type="protein sequence ID" value="MXQ07986.1"/>
    <property type="molecule type" value="Genomic_DNA"/>
</dbReference>
<comment type="caution">
    <text evidence="2">The sequence shown here is derived from an EMBL/GenBank/DDBJ whole genome shotgun (WGS) entry which is preliminary data.</text>
</comment>
<dbReference type="AlphaFoldDB" id="A0A7C9IRW2"/>
<name>A0A7C9IRW2_9RHOB</name>
<organism evidence="2 3">
    <name type="scientific">Kangsaoukella pontilimi</name>
    <dbReference type="NCBI Taxonomy" id="2691042"/>
    <lineage>
        <taxon>Bacteria</taxon>
        <taxon>Pseudomonadati</taxon>
        <taxon>Pseudomonadota</taxon>
        <taxon>Alphaproteobacteria</taxon>
        <taxon>Rhodobacterales</taxon>
        <taxon>Paracoccaceae</taxon>
        <taxon>Kangsaoukella</taxon>
    </lineage>
</organism>